<proteinExistence type="predicted"/>
<dbReference type="EMBL" id="LWDF02003010">
    <property type="protein sequence ID" value="KAE8235063.1"/>
    <property type="molecule type" value="Genomic_DNA"/>
</dbReference>
<protein>
    <submittedName>
        <fullName evidence="2">Uncharacterized protein</fullName>
    </submittedName>
</protein>
<name>A0A8T8S8F4_9BASI</name>
<evidence type="ECO:0000256" key="1">
    <source>
        <dbReference type="SAM" id="MobiDB-lite"/>
    </source>
</evidence>
<keyword evidence="3" id="KW-1185">Reference proteome</keyword>
<sequence>MDAIIKFGASFFGAGAGAAAEPAGPPEAPSMPIVAIRVARVLLDAAEEYYLARRAAEGAPAPAMKIAVRPVIAATPASPVRAPVPPMPAPAAPPAEAPQQAARRERPAGDGDDERIARFGNQEVNFKTMELLCVRALTALTAVRIHHITLPAISAWLAQEGFDVEPRQIRNALFLSDLIMYTNNLGWALV</sequence>
<dbReference type="AlphaFoldDB" id="A0A8T8S8F4"/>
<reference evidence="2" key="1">
    <citation type="submission" date="2016-04" db="EMBL/GenBank/DDBJ databases">
        <authorList>
            <person name="Nguyen H.D."/>
            <person name="Samba Siva P."/>
            <person name="Cullis J."/>
            <person name="Levesque C.A."/>
            <person name="Hambleton S."/>
        </authorList>
    </citation>
    <scope>NUCLEOTIDE SEQUENCE</scope>
    <source>
        <strain evidence="2">DAOMC 236416</strain>
    </source>
</reference>
<organism evidence="2 3">
    <name type="scientific">Tilletia indica</name>
    <dbReference type="NCBI Taxonomy" id="43049"/>
    <lineage>
        <taxon>Eukaryota</taxon>
        <taxon>Fungi</taxon>
        <taxon>Dikarya</taxon>
        <taxon>Basidiomycota</taxon>
        <taxon>Ustilaginomycotina</taxon>
        <taxon>Exobasidiomycetes</taxon>
        <taxon>Tilletiales</taxon>
        <taxon>Tilletiaceae</taxon>
        <taxon>Tilletia</taxon>
    </lineage>
</organism>
<evidence type="ECO:0000313" key="2">
    <source>
        <dbReference type="EMBL" id="KAE8235063.1"/>
    </source>
</evidence>
<feature type="region of interest" description="Disordered" evidence="1">
    <location>
        <begin position="79"/>
        <end position="115"/>
    </location>
</feature>
<accession>A0A8T8S8F4</accession>
<dbReference type="Proteomes" id="UP000077521">
    <property type="component" value="Unassembled WGS sequence"/>
</dbReference>
<gene>
    <name evidence="2" type="ORF">A4X13_0g9625</name>
</gene>
<comment type="caution">
    <text evidence="2">The sequence shown here is derived from an EMBL/GenBank/DDBJ whole genome shotgun (WGS) entry which is preliminary data.</text>
</comment>
<feature type="compositionally biased region" description="Basic and acidic residues" evidence="1">
    <location>
        <begin position="102"/>
        <end position="115"/>
    </location>
</feature>
<reference evidence="2" key="2">
    <citation type="journal article" date="2019" name="IMA Fungus">
        <title>Genome sequencing and comparison of five Tilletia species to identify candidate genes for the detection of regulated species infecting wheat.</title>
        <authorList>
            <person name="Nguyen H.D.T."/>
            <person name="Sultana T."/>
            <person name="Kesanakurti P."/>
            <person name="Hambleton S."/>
        </authorList>
    </citation>
    <scope>NUCLEOTIDE SEQUENCE</scope>
    <source>
        <strain evidence="2">DAOMC 236416</strain>
    </source>
</reference>
<evidence type="ECO:0000313" key="3">
    <source>
        <dbReference type="Proteomes" id="UP000077521"/>
    </source>
</evidence>
<feature type="compositionally biased region" description="Pro residues" evidence="1">
    <location>
        <begin position="82"/>
        <end position="96"/>
    </location>
</feature>